<keyword evidence="2" id="KW-1185">Reference proteome</keyword>
<dbReference type="Gene3D" id="3.30.300.20">
    <property type="match status" value="1"/>
</dbReference>
<evidence type="ECO:0000313" key="1">
    <source>
        <dbReference type="EMBL" id="GHO59914.1"/>
    </source>
</evidence>
<dbReference type="InterPro" id="IPR036102">
    <property type="entry name" value="OsmC/Ohrsf"/>
</dbReference>
<dbReference type="InterPro" id="IPR003718">
    <property type="entry name" value="OsmC/Ohr_fam"/>
</dbReference>
<organism evidence="1 2">
    <name type="scientific">Ktedonobacter robiniae</name>
    <dbReference type="NCBI Taxonomy" id="2778365"/>
    <lineage>
        <taxon>Bacteria</taxon>
        <taxon>Bacillati</taxon>
        <taxon>Chloroflexota</taxon>
        <taxon>Ktedonobacteria</taxon>
        <taxon>Ktedonobacterales</taxon>
        <taxon>Ktedonobacteraceae</taxon>
        <taxon>Ktedonobacter</taxon>
    </lineage>
</organism>
<gene>
    <name evidence="1" type="primary">osmC_2</name>
    <name evidence="1" type="ORF">KSB_83890</name>
</gene>
<protein>
    <submittedName>
        <fullName evidence="1">Peroxiredoxin</fullName>
    </submittedName>
</protein>
<dbReference type="RefSeq" id="WP_007920702.1">
    <property type="nucleotide sequence ID" value="NZ_BNJG01000003.1"/>
</dbReference>
<dbReference type="SUPFAM" id="SSF82784">
    <property type="entry name" value="OsmC-like"/>
    <property type="match status" value="1"/>
</dbReference>
<dbReference type="PANTHER" id="PTHR42830:SF1">
    <property type="entry name" value="OSMOTICALLY INDUCIBLE FAMILY PROTEIN"/>
    <property type="match status" value="1"/>
</dbReference>
<dbReference type="EMBL" id="BNJG01000003">
    <property type="protein sequence ID" value="GHO59914.1"/>
    <property type="molecule type" value="Genomic_DNA"/>
</dbReference>
<accession>A0ABQ3V426</accession>
<dbReference type="PANTHER" id="PTHR42830">
    <property type="entry name" value="OSMOTICALLY INDUCIBLE FAMILY PROTEIN"/>
    <property type="match status" value="1"/>
</dbReference>
<dbReference type="Pfam" id="PF02566">
    <property type="entry name" value="OsmC"/>
    <property type="match status" value="1"/>
</dbReference>
<comment type="caution">
    <text evidence="1">The sequence shown here is derived from an EMBL/GenBank/DDBJ whole genome shotgun (WGS) entry which is preliminary data.</text>
</comment>
<dbReference type="InterPro" id="IPR019904">
    <property type="entry name" value="Peroxiredoxin_OsmC"/>
</dbReference>
<proteinExistence type="predicted"/>
<dbReference type="Proteomes" id="UP000654345">
    <property type="component" value="Unassembled WGS sequence"/>
</dbReference>
<dbReference type="InterPro" id="IPR052707">
    <property type="entry name" value="OsmC_Ohr_Peroxiredoxin"/>
</dbReference>
<dbReference type="InterPro" id="IPR015946">
    <property type="entry name" value="KH_dom-like_a/b"/>
</dbReference>
<dbReference type="NCBIfam" id="TIGR03562">
    <property type="entry name" value="osmo_induc_OsmC"/>
    <property type="match status" value="1"/>
</dbReference>
<reference evidence="1 2" key="1">
    <citation type="journal article" date="2021" name="Int. J. Syst. Evol. Microbiol.">
        <title>Reticulibacter mediterranei gen. nov., sp. nov., within the new family Reticulibacteraceae fam. nov., and Ktedonospora formicarum gen. nov., sp. nov., Ktedonobacter robiniae sp. nov., Dictyobacter formicarum sp. nov. and Dictyobacter arantiisoli sp. nov., belonging to the class Ktedonobacteria.</title>
        <authorList>
            <person name="Yabe S."/>
            <person name="Zheng Y."/>
            <person name="Wang C.M."/>
            <person name="Sakai Y."/>
            <person name="Abe K."/>
            <person name="Yokota A."/>
            <person name="Donadio S."/>
            <person name="Cavaletti L."/>
            <person name="Monciardini P."/>
        </authorList>
    </citation>
    <scope>NUCLEOTIDE SEQUENCE [LARGE SCALE GENOMIC DNA]</scope>
    <source>
        <strain evidence="1 2">SOSP1-30</strain>
    </source>
</reference>
<name>A0ABQ3V426_9CHLR</name>
<evidence type="ECO:0000313" key="2">
    <source>
        <dbReference type="Proteomes" id="UP000654345"/>
    </source>
</evidence>
<sequence length="143" mass="15168">MPTRTADAEWQGDLRQGKGTMRVGSGAFEGSYSFKSRMGDETVGTNPEELIGAAHAGCYSMALSNALANAGFTPTRVHTTARVHFNQVPSGFAINPIDLETDAVVPGIDEETFQKLAQDAKENCPVSKALAATPINLKATLIK</sequence>